<evidence type="ECO:0000313" key="7">
    <source>
        <dbReference type="EMBL" id="GJD95698.1"/>
    </source>
</evidence>
<proteinExistence type="predicted"/>
<evidence type="ECO:0000256" key="2">
    <source>
        <dbReference type="ARBA" id="ARBA00022723"/>
    </source>
</evidence>
<dbReference type="Proteomes" id="UP001055125">
    <property type="component" value="Unassembled WGS sequence"/>
</dbReference>
<dbReference type="Gene3D" id="1.10.760.10">
    <property type="entry name" value="Cytochrome c-like domain"/>
    <property type="match status" value="1"/>
</dbReference>
<feature type="chain" id="PRO_5045473785" description="Cytochrome c domain-containing protein" evidence="5">
    <location>
        <begin position="18"/>
        <end position="91"/>
    </location>
</feature>
<sequence length="91" mass="9180">MRAALLVLLTGLGPAGAAELRPPPGAAACAGCHAAGAAMGAIAGRPEDETAAALAAYRTGERPASVMTRIAKGFSDEESRAIATYWAQVRE</sequence>
<evidence type="ECO:0000256" key="4">
    <source>
        <dbReference type="PROSITE-ProRule" id="PRU00433"/>
    </source>
</evidence>
<feature type="signal peptide" evidence="5">
    <location>
        <begin position="1"/>
        <end position="17"/>
    </location>
</feature>
<evidence type="ECO:0000256" key="3">
    <source>
        <dbReference type="ARBA" id="ARBA00023004"/>
    </source>
</evidence>
<keyword evidence="2 4" id="KW-0479">Metal-binding</keyword>
<name>A0ABQ4RZV5_9HYPH</name>
<evidence type="ECO:0000256" key="5">
    <source>
        <dbReference type="SAM" id="SignalP"/>
    </source>
</evidence>
<evidence type="ECO:0000256" key="1">
    <source>
        <dbReference type="ARBA" id="ARBA00022617"/>
    </source>
</evidence>
<gene>
    <name evidence="7" type="ORF">OCOJLMKI_2912</name>
</gene>
<keyword evidence="1 4" id="KW-0349">Heme</keyword>
<evidence type="ECO:0000313" key="8">
    <source>
        <dbReference type="Proteomes" id="UP001055125"/>
    </source>
</evidence>
<comment type="caution">
    <text evidence="7">The sequence shown here is derived from an EMBL/GenBank/DDBJ whole genome shotgun (WGS) entry which is preliminary data.</text>
</comment>
<dbReference type="InterPro" id="IPR009056">
    <property type="entry name" value="Cyt_c-like_dom"/>
</dbReference>
<dbReference type="SUPFAM" id="SSF46626">
    <property type="entry name" value="Cytochrome c"/>
    <property type="match status" value="1"/>
</dbReference>
<keyword evidence="3 4" id="KW-0408">Iron</keyword>
<protein>
    <recommendedName>
        <fullName evidence="6">Cytochrome c domain-containing protein</fullName>
    </recommendedName>
</protein>
<reference evidence="7" key="1">
    <citation type="journal article" date="2021" name="Front. Microbiol.">
        <title>Comprehensive Comparative Genomics and Phenotyping of Methylobacterium Species.</title>
        <authorList>
            <person name="Alessa O."/>
            <person name="Ogura Y."/>
            <person name="Fujitani Y."/>
            <person name="Takami H."/>
            <person name="Hayashi T."/>
            <person name="Sahin N."/>
            <person name="Tani A."/>
        </authorList>
    </citation>
    <scope>NUCLEOTIDE SEQUENCE</scope>
    <source>
        <strain evidence="7">DSM 19015</strain>
    </source>
</reference>
<keyword evidence="8" id="KW-1185">Reference proteome</keyword>
<feature type="domain" description="Cytochrome c" evidence="6">
    <location>
        <begin position="11"/>
        <end position="90"/>
    </location>
</feature>
<dbReference type="RefSeq" id="WP_238244848.1">
    <property type="nucleotide sequence ID" value="NZ_BPQP01000044.1"/>
</dbReference>
<dbReference type="InterPro" id="IPR036909">
    <property type="entry name" value="Cyt_c-like_dom_sf"/>
</dbReference>
<reference evidence="7" key="2">
    <citation type="submission" date="2021-08" db="EMBL/GenBank/DDBJ databases">
        <authorList>
            <person name="Tani A."/>
            <person name="Ola A."/>
            <person name="Ogura Y."/>
            <person name="Katsura K."/>
            <person name="Hayashi T."/>
        </authorList>
    </citation>
    <scope>NUCLEOTIDE SEQUENCE</scope>
    <source>
        <strain evidence="7">DSM 19015</strain>
    </source>
</reference>
<dbReference type="EMBL" id="BPQP01000044">
    <property type="protein sequence ID" value="GJD95698.1"/>
    <property type="molecule type" value="Genomic_DNA"/>
</dbReference>
<keyword evidence="5" id="KW-0732">Signal</keyword>
<dbReference type="PROSITE" id="PS51007">
    <property type="entry name" value="CYTC"/>
    <property type="match status" value="1"/>
</dbReference>
<accession>A0ABQ4RZV5</accession>
<evidence type="ECO:0000259" key="6">
    <source>
        <dbReference type="PROSITE" id="PS51007"/>
    </source>
</evidence>
<dbReference type="Pfam" id="PF13442">
    <property type="entry name" value="Cytochrome_CBB3"/>
    <property type="match status" value="1"/>
</dbReference>
<organism evidence="7 8">
    <name type="scientific">Methylobacterium iners</name>
    <dbReference type="NCBI Taxonomy" id="418707"/>
    <lineage>
        <taxon>Bacteria</taxon>
        <taxon>Pseudomonadati</taxon>
        <taxon>Pseudomonadota</taxon>
        <taxon>Alphaproteobacteria</taxon>
        <taxon>Hyphomicrobiales</taxon>
        <taxon>Methylobacteriaceae</taxon>
        <taxon>Methylobacterium</taxon>
    </lineage>
</organism>